<evidence type="ECO:0000313" key="9">
    <source>
        <dbReference type="Proteomes" id="UP000693981"/>
    </source>
</evidence>
<organism evidence="8 9">
    <name type="scientific">Phytophthora boehmeriae</name>
    <dbReference type="NCBI Taxonomy" id="109152"/>
    <lineage>
        <taxon>Eukaryota</taxon>
        <taxon>Sar</taxon>
        <taxon>Stramenopiles</taxon>
        <taxon>Oomycota</taxon>
        <taxon>Peronosporomycetes</taxon>
        <taxon>Peronosporales</taxon>
        <taxon>Peronosporaceae</taxon>
        <taxon>Phytophthora</taxon>
    </lineage>
</organism>
<dbReference type="OrthoDB" id="2126698at2759"/>
<name>A0A8T1WPK2_9STRA</name>
<proteinExistence type="inferred from homology"/>
<feature type="compositionally biased region" description="Basic and acidic residues" evidence="6">
    <location>
        <begin position="65"/>
        <end position="75"/>
    </location>
</feature>
<dbReference type="InterPro" id="IPR045069">
    <property type="entry name" value="MATE_euk"/>
</dbReference>
<keyword evidence="5 7" id="KW-0472">Membrane</keyword>
<reference evidence="8" key="1">
    <citation type="submission" date="2021-02" db="EMBL/GenBank/DDBJ databases">
        <authorList>
            <person name="Palmer J.M."/>
        </authorList>
    </citation>
    <scope>NUCLEOTIDE SEQUENCE</scope>
    <source>
        <strain evidence="8">SCRP23</strain>
    </source>
</reference>
<gene>
    <name evidence="8" type="ORF">PHYBOEH_003885</name>
</gene>
<feature type="compositionally biased region" description="Polar residues" evidence="6">
    <location>
        <begin position="152"/>
        <end position="166"/>
    </location>
</feature>
<evidence type="ECO:0000256" key="5">
    <source>
        <dbReference type="ARBA" id="ARBA00023136"/>
    </source>
</evidence>
<feature type="transmembrane region" description="Helical" evidence="7">
    <location>
        <begin position="312"/>
        <end position="331"/>
    </location>
</feature>
<dbReference type="InterPro" id="IPR002528">
    <property type="entry name" value="MATE_fam"/>
</dbReference>
<feature type="region of interest" description="Disordered" evidence="6">
    <location>
        <begin position="140"/>
        <end position="239"/>
    </location>
</feature>
<feature type="transmembrane region" description="Helical" evidence="7">
    <location>
        <begin position="523"/>
        <end position="541"/>
    </location>
</feature>
<comment type="similarity">
    <text evidence="2">Belongs to the multi antimicrobial extrusion (MATE) (TC 2.A.66.1) family.</text>
</comment>
<evidence type="ECO:0000256" key="6">
    <source>
        <dbReference type="SAM" id="MobiDB-lite"/>
    </source>
</evidence>
<feature type="transmembrane region" description="Helical" evidence="7">
    <location>
        <begin position="548"/>
        <end position="567"/>
    </location>
</feature>
<evidence type="ECO:0000256" key="1">
    <source>
        <dbReference type="ARBA" id="ARBA00004141"/>
    </source>
</evidence>
<feature type="compositionally biased region" description="Polar residues" evidence="6">
    <location>
        <begin position="194"/>
        <end position="208"/>
    </location>
</feature>
<feature type="transmembrane region" description="Helical" evidence="7">
    <location>
        <begin position="681"/>
        <end position="700"/>
    </location>
</feature>
<feature type="transmembrane region" description="Helical" evidence="7">
    <location>
        <begin position="421"/>
        <end position="449"/>
    </location>
</feature>
<dbReference type="GO" id="GO:0042910">
    <property type="term" value="F:xenobiotic transmembrane transporter activity"/>
    <property type="evidence" value="ECO:0007669"/>
    <property type="project" value="InterPro"/>
</dbReference>
<evidence type="ECO:0000256" key="4">
    <source>
        <dbReference type="ARBA" id="ARBA00022989"/>
    </source>
</evidence>
<accession>A0A8T1WPK2</accession>
<feature type="transmembrane region" description="Helical" evidence="7">
    <location>
        <begin position="352"/>
        <end position="374"/>
    </location>
</feature>
<feature type="transmembrane region" description="Helical" evidence="7">
    <location>
        <begin position="606"/>
        <end position="627"/>
    </location>
</feature>
<dbReference type="Proteomes" id="UP000693981">
    <property type="component" value="Unassembled WGS sequence"/>
</dbReference>
<feature type="region of interest" description="Disordered" evidence="6">
    <location>
        <begin position="1"/>
        <end position="124"/>
    </location>
</feature>
<dbReference type="NCBIfam" id="TIGR00797">
    <property type="entry name" value="matE"/>
    <property type="match status" value="1"/>
</dbReference>
<feature type="compositionally biased region" description="Polar residues" evidence="6">
    <location>
        <begin position="37"/>
        <end position="46"/>
    </location>
</feature>
<dbReference type="GO" id="GO:1990961">
    <property type="term" value="P:xenobiotic detoxification by transmembrane export across the plasma membrane"/>
    <property type="evidence" value="ECO:0007669"/>
    <property type="project" value="InterPro"/>
</dbReference>
<evidence type="ECO:0000256" key="7">
    <source>
        <dbReference type="SAM" id="Phobius"/>
    </source>
</evidence>
<dbReference type="AlphaFoldDB" id="A0A8T1WPK2"/>
<feature type="compositionally biased region" description="Low complexity" evidence="6">
    <location>
        <begin position="180"/>
        <end position="193"/>
    </location>
</feature>
<feature type="transmembrane region" description="Helical" evidence="7">
    <location>
        <begin position="579"/>
        <end position="599"/>
    </location>
</feature>
<dbReference type="EMBL" id="JAGDFL010000210">
    <property type="protein sequence ID" value="KAG7395375.1"/>
    <property type="molecule type" value="Genomic_DNA"/>
</dbReference>
<evidence type="ECO:0000256" key="2">
    <source>
        <dbReference type="ARBA" id="ARBA00010199"/>
    </source>
</evidence>
<dbReference type="Pfam" id="PF01554">
    <property type="entry name" value="MatE"/>
    <property type="match status" value="2"/>
</dbReference>
<evidence type="ECO:0008006" key="10">
    <source>
        <dbReference type="Google" id="ProtNLM"/>
    </source>
</evidence>
<evidence type="ECO:0000313" key="8">
    <source>
        <dbReference type="EMBL" id="KAG7395375.1"/>
    </source>
</evidence>
<sequence length="716" mass="77589">MGMTNVGEDDGSSAGESGGDSSGSSSGNSGLIRNPSRKTPTPSTAKDQSKRRVAKPVALDESDIAIDKSRRDTKSARKSKLQSLTLQDSKPKKKSAMARQLAGYGTLKSAKAEPPTDDCGATSWKSNVEKWNLEARQLISPRGAAKAKKQLHGSSRVASRLKTASRQGKVFEESGDDSETSTSSYSSSSSSDSPVNSVTIPIRSSSLPTDDRQKPVAVRKPLAKTRRTAEHAPLLQSTHAYDTETDIESGILLEDLDKSESKPEIKTELGKLFKLSYPVIFTYVLEFFPEIVSMTLVGHLDSPLTKHYLDGVALSTMCMNLTAIGVGFGLATAMDTLCSQAYGAGKPKKLGIYLQSGLIVLGIAMIPVFLINWYTEAFLLMLGQPAQVVAFAGRFSRIMLPGIPFMYIYEMIKKVMQAQNVVLPMVYIAIFSNVVNIVLGVVLVFYTSLGFDGAAIARLVSSVMLPLALVPYYMRNPHIPGEWWSGWQLKEAVRHLGAFLTLGIPGMFMMLLEWWSFEIMAAIVGWLPHSVVAISVHSVLVNVSTMAFNFFLGISVAANVLVGNYSGSNQPHHAKMASTLGMLLSVSVSAVLAVIIIATRYYIPEVFINDAVSISLTGHALLFLMPYQMCDALNAVMQGVFRGTGRLMLGAYINLVAYFVIGLPCGVYLAFRMDLGVEGMWLGLTVGIFFGCVVSLVKILETNWKGMADAARVRTS</sequence>
<feature type="transmembrane region" description="Helical" evidence="7">
    <location>
        <begin position="275"/>
        <end position="300"/>
    </location>
</feature>
<dbReference type="CDD" id="cd13132">
    <property type="entry name" value="MATE_eukaryotic"/>
    <property type="match status" value="1"/>
</dbReference>
<protein>
    <recommendedName>
        <fullName evidence="10">Multidrug/Oligosaccharidyl-lipid/Polysaccharide (MOP) Flippase Superfamily</fullName>
    </recommendedName>
</protein>
<feature type="transmembrane region" description="Helical" evidence="7">
    <location>
        <begin position="495"/>
        <end position="517"/>
    </location>
</feature>
<dbReference type="PANTHER" id="PTHR11206">
    <property type="entry name" value="MULTIDRUG RESISTANCE PROTEIN"/>
    <property type="match status" value="1"/>
</dbReference>
<feature type="transmembrane region" description="Helical" evidence="7">
    <location>
        <begin position="647"/>
        <end position="669"/>
    </location>
</feature>
<comment type="subcellular location">
    <subcellularLocation>
        <location evidence="1">Membrane</location>
        <topology evidence="1">Multi-pass membrane protein</topology>
    </subcellularLocation>
</comment>
<keyword evidence="4 7" id="KW-1133">Transmembrane helix</keyword>
<evidence type="ECO:0000256" key="3">
    <source>
        <dbReference type="ARBA" id="ARBA00022692"/>
    </source>
</evidence>
<dbReference type="GO" id="GO:0015297">
    <property type="term" value="F:antiporter activity"/>
    <property type="evidence" value="ECO:0007669"/>
    <property type="project" value="InterPro"/>
</dbReference>
<keyword evidence="3 7" id="KW-0812">Transmembrane</keyword>
<keyword evidence="9" id="KW-1185">Reference proteome</keyword>
<feature type="transmembrane region" description="Helical" evidence="7">
    <location>
        <begin position="455"/>
        <end position="474"/>
    </location>
</feature>
<comment type="caution">
    <text evidence="8">The sequence shown here is derived from an EMBL/GenBank/DDBJ whole genome shotgun (WGS) entry which is preliminary data.</text>
</comment>
<dbReference type="GO" id="GO:0016020">
    <property type="term" value="C:membrane"/>
    <property type="evidence" value="ECO:0007669"/>
    <property type="project" value="UniProtKB-SubCell"/>
</dbReference>
<feature type="transmembrane region" description="Helical" evidence="7">
    <location>
        <begin position="386"/>
        <end position="409"/>
    </location>
</feature>